<gene>
    <name evidence="3" type="ORF">ACFP81_13015</name>
</gene>
<dbReference type="PANTHER" id="PTHR28208:SF3">
    <property type="entry name" value="PHOSPHATIDATE PHOSPHATASE APP1"/>
    <property type="match status" value="1"/>
</dbReference>
<keyword evidence="4" id="KW-1185">Reference proteome</keyword>
<reference evidence="4" key="1">
    <citation type="journal article" date="2019" name="Int. J. Syst. Evol. Microbiol.">
        <title>The Global Catalogue of Microorganisms (GCM) 10K type strain sequencing project: providing services to taxonomists for standard genome sequencing and annotation.</title>
        <authorList>
            <consortium name="The Broad Institute Genomics Platform"/>
            <consortium name="The Broad Institute Genome Sequencing Center for Infectious Disease"/>
            <person name="Wu L."/>
            <person name="Ma J."/>
        </authorList>
    </citation>
    <scope>NUCLEOTIDE SEQUENCE [LARGE SCALE GENOMIC DNA]</scope>
    <source>
        <strain evidence="4">CGMCC 1.15772</strain>
    </source>
</reference>
<evidence type="ECO:0000256" key="1">
    <source>
        <dbReference type="SAM" id="SignalP"/>
    </source>
</evidence>
<feature type="domain" description="Phosphatidate phosphatase APP1 catalytic" evidence="2">
    <location>
        <begin position="125"/>
        <end position="262"/>
    </location>
</feature>
<proteinExistence type="predicted"/>
<dbReference type="Pfam" id="PF09949">
    <property type="entry name" value="APP1_cat"/>
    <property type="match status" value="1"/>
</dbReference>
<sequence>MRLLTALLTASLWSGVAAAELIPIDQPGPSIRVRVVEEAYAVAETPGDGTLVNLARQVSWIFPVPLPGSPVTCQAEEQMLEVRSDWRGYAECRFEQAPDGLVTVTQGKDHLELSSAAWLKAAHLTVSDLDDTVIRWSPPGQDALHNVLLQNSTTRLLYPDVLPLLRESAGQGPVLYLSASPEGLRLSLSRLLERGGFPQGPLLLRDVLTPPEQHKMQALEQLAEFSGATFTLLGDTTQQDPEIYAAFARRHPGRVSHVFIRDVSGRQRWFETSQLLEAAGVAYTRLDSSLPLPAGTNP</sequence>
<evidence type="ECO:0000259" key="2">
    <source>
        <dbReference type="Pfam" id="PF09949"/>
    </source>
</evidence>
<dbReference type="InterPro" id="IPR052935">
    <property type="entry name" value="Mg2+_PAP"/>
</dbReference>
<dbReference type="Proteomes" id="UP001596297">
    <property type="component" value="Unassembled WGS sequence"/>
</dbReference>
<feature type="chain" id="PRO_5045103340" evidence="1">
    <location>
        <begin position="20"/>
        <end position="298"/>
    </location>
</feature>
<dbReference type="InterPro" id="IPR019236">
    <property type="entry name" value="APP1_cat"/>
</dbReference>
<accession>A0ABW1YET2</accession>
<keyword evidence="1" id="KW-0732">Signal</keyword>
<name>A0ABW1YET2_9DEIO</name>
<feature type="signal peptide" evidence="1">
    <location>
        <begin position="1"/>
        <end position="19"/>
    </location>
</feature>
<comment type="caution">
    <text evidence="3">The sequence shown here is derived from an EMBL/GenBank/DDBJ whole genome shotgun (WGS) entry which is preliminary data.</text>
</comment>
<dbReference type="EMBL" id="JBHSWD010000002">
    <property type="protein sequence ID" value="MFC6592824.1"/>
    <property type="molecule type" value="Genomic_DNA"/>
</dbReference>
<protein>
    <submittedName>
        <fullName evidence="3">Phosphatase domain-containing protein</fullName>
    </submittedName>
</protein>
<dbReference type="RefSeq" id="WP_380083947.1">
    <property type="nucleotide sequence ID" value="NZ_JBHSWD010000002.1"/>
</dbReference>
<organism evidence="3 4">
    <name type="scientific">Deinococcus lacus</name>
    <dbReference type="NCBI Taxonomy" id="392561"/>
    <lineage>
        <taxon>Bacteria</taxon>
        <taxon>Thermotogati</taxon>
        <taxon>Deinococcota</taxon>
        <taxon>Deinococci</taxon>
        <taxon>Deinococcales</taxon>
        <taxon>Deinococcaceae</taxon>
        <taxon>Deinococcus</taxon>
    </lineage>
</organism>
<evidence type="ECO:0000313" key="4">
    <source>
        <dbReference type="Proteomes" id="UP001596297"/>
    </source>
</evidence>
<evidence type="ECO:0000313" key="3">
    <source>
        <dbReference type="EMBL" id="MFC6592824.1"/>
    </source>
</evidence>
<dbReference type="PANTHER" id="PTHR28208">
    <property type="entry name" value="PHOSPHATIDATE PHOSPHATASE APP1"/>
    <property type="match status" value="1"/>
</dbReference>